<keyword evidence="6 9" id="KW-0811">Translocation</keyword>
<dbReference type="InterPro" id="IPR004845">
    <property type="entry name" value="T2SS_GspD_CS"/>
</dbReference>
<evidence type="ECO:0000256" key="9">
    <source>
        <dbReference type="HAMAP-Rule" id="MF_02219"/>
    </source>
</evidence>
<feature type="compositionally biased region" description="Low complexity" evidence="11">
    <location>
        <begin position="274"/>
        <end position="287"/>
    </location>
</feature>
<feature type="region of interest" description="Disordered" evidence="11">
    <location>
        <begin position="246"/>
        <end position="320"/>
    </location>
</feature>
<comment type="subunit">
    <text evidence="9">The core secretion machinery of the T3SS is composed of approximately 20 different proteins, including cytoplasmic components, a base, an export apparatus and a needle. This subunit is part of the base, which anchors the injectisome in the bacterial cell envelope. Forms a stable homooligomeric complex.</text>
</comment>
<reference evidence="14 15" key="1">
    <citation type="journal article" date="2006" name="Proc. Natl. Acad. Sci. U.S.A.">
        <title>Burkholderia xenovorans LB400 harbors a multi-replicon, 9.73-Mbp genome shaped for versatility.</title>
        <authorList>
            <person name="Chain P.S."/>
            <person name="Denef V.J."/>
            <person name="Konstantinidis K.T."/>
            <person name="Vergez L.M."/>
            <person name="Agullo L."/>
            <person name="Reyes V.L."/>
            <person name="Hauser L."/>
            <person name="Cordova M."/>
            <person name="Gomez L."/>
            <person name="Gonzalez M."/>
            <person name="Land M."/>
            <person name="Lao V."/>
            <person name="Larimer F."/>
            <person name="LiPuma J.J."/>
            <person name="Mahenthiralingam E."/>
            <person name="Malfatti S.A."/>
            <person name="Marx C.J."/>
            <person name="Parnell J.J."/>
            <person name="Ramette A."/>
            <person name="Richardson P."/>
            <person name="Seeger M."/>
            <person name="Smith D."/>
            <person name="Spilker T."/>
            <person name="Sul W.J."/>
            <person name="Tsoi T.V."/>
            <person name="Ulrich L.E."/>
            <person name="Zhulin I.B."/>
            <person name="Tiedje J.M."/>
        </authorList>
    </citation>
    <scope>NUCLEOTIDE SEQUENCE [LARGE SCALE GENOMIC DNA]</scope>
    <source>
        <strain evidence="14 15">LB400</strain>
    </source>
</reference>
<name>Q141Z2_PARXL</name>
<protein>
    <recommendedName>
        <fullName evidence="9">Type 3 secretion system secretin</fullName>
        <shortName evidence="9">T3SS secretin</shortName>
    </recommendedName>
</protein>
<evidence type="ECO:0000256" key="2">
    <source>
        <dbReference type="ARBA" id="ARBA00007032"/>
    </source>
</evidence>
<evidence type="ECO:0000256" key="5">
    <source>
        <dbReference type="ARBA" id="ARBA00022927"/>
    </source>
</evidence>
<dbReference type="GO" id="GO:0015627">
    <property type="term" value="C:type II protein secretion system complex"/>
    <property type="evidence" value="ECO:0007669"/>
    <property type="project" value="TreeGrafter"/>
</dbReference>
<feature type="compositionally biased region" description="Basic and acidic residues" evidence="11">
    <location>
        <begin position="254"/>
        <end position="264"/>
    </location>
</feature>
<dbReference type="PRINTS" id="PR01337">
    <property type="entry name" value="TYPE3OMGPROT"/>
</dbReference>
<dbReference type="KEGG" id="bxb:DR64_822"/>
<dbReference type="PROSITE" id="PS00875">
    <property type="entry name" value="T2SP_D"/>
    <property type="match status" value="1"/>
</dbReference>
<dbReference type="GO" id="GO:0009279">
    <property type="term" value="C:cell outer membrane"/>
    <property type="evidence" value="ECO:0007669"/>
    <property type="project" value="UniProtKB-SubCell"/>
</dbReference>
<dbReference type="Gene3D" id="3.55.50.30">
    <property type="match status" value="1"/>
</dbReference>
<keyword evidence="8 9" id="KW-0998">Cell outer membrane</keyword>
<dbReference type="InterPro" id="IPR038591">
    <property type="entry name" value="NolW-like_sf"/>
</dbReference>
<dbReference type="PANTHER" id="PTHR30332:SF5">
    <property type="entry name" value="SPI-1 TYPE 3 SECRETION SYSTEM SECRETIN"/>
    <property type="match status" value="1"/>
</dbReference>
<comment type="function">
    <text evidence="9">Component of the type III secretion system (T3SS), also called injectisome, which is used to inject bacterial effector proteins into eukaryotic host cells. Forms a ring-shaped multimeric structure with an apparent central pore in the outer membrane.</text>
</comment>
<comment type="similarity">
    <text evidence="2 9">Belongs to the bacterial secretin family. T3SS SctC subfamily.</text>
</comment>
<dbReference type="AlphaFoldDB" id="Q141Z2"/>
<evidence type="ECO:0000259" key="12">
    <source>
        <dbReference type="Pfam" id="PF00263"/>
    </source>
</evidence>
<dbReference type="Gene3D" id="3.30.1370.120">
    <property type="match status" value="2"/>
</dbReference>
<feature type="compositionally biased region" description="Basic and acidic residues" evidence="11">
    <location>
        <begin position="1"/>
        <end position="11"/>
    </location>
</feature>
<dbReference type="PANTHER" id="PTHR30332">
    <property type="entry name" value="PROBABLE GENERAL SECRETION PATHWAY PROTEIN D"/>
    <property type="match status" value="1"/>
</dbReference>
<dbReference type="eggNOG" id="COG1450">
    <property type="taxonomic scope" value="Bacteria"/>
</dbReference>
<keyword evidence="7 9" id="KW-0472">Membrane</keyword>
<feature type="region of interest" description="Disordered" evidence="11">
    <location>
        <begin position="699"/>
        <end position="736"/>
    </location>
</feature>
<dbReference type="Pfam" id="PF03958">
    <property type="entry name" value="Secretin_N"/>
    <property type="match status" value="1"/>
</dbReference>
<evidence type="ECO:0000256" key="1">
    <source>
        <dbReference type="ARBA" id="ARBA00004442"/>
    </source>
</evidence>
<evidence type="ECO:0000313" key="14">
    <source>
        <dbReference type="EMBL" id="ABE29847.1"/>
    </source>
</evidence>
<dbReference type="KEGG" id="bxe:Bxe_A3132"/>
<dbReference type="PATRIC" id="fig|266265.5.peg.1350"/>
<comment type="subcellular location">
    <subcellularLocation>
        <location evidence="1 9 10">Cell outer membrane</location>
    </subcellularLocation>
</comment>
<evidence type="ECO:0000256" key="4">
    <source>
        <dbReference type="ARBA" id="ARBA00022729"/>
    </source>
</evidence>
<dbReference type="InterPro" id="IPR004846">
    <property type="entry name" value="T2SS/T3SS_dom"/>
</dbReference>
<keyword evidence="15" id="KW-1185">Reference proteome</keyword>
<evidence type="ECO:0000256" key="3">
    <source>
        <dbReference type="ARBA" id="ARBA00022448"/>
    </source>
</evidence>
<dbReference type="Pfam" id="PF00263">
    <property type="entry name" value="Secretin"/>
    <property type="match status" value="1"/>
</dbReference>
<evidence type="ECO:0000313" key="15">
    <source>
        <dbReference type="Proteomes" id="UP000001817"/>
    </source>
</evidence>
<dbReference type="HAMAP" id="MF_02219">
    <property type="entry name" value="Type_III_secretin"/>
    <property type="match status" value="1"/>
</dbReference>
<evidence type="ECO:0000256" key="10">
    <source>
        <dbReference type="RuleBase" id="RU004004"/>
    </source>
</evidence>
<dbReference type="InterPro" id="IPR050810">
    <property type="entry name" value="Bact_Secretion_Sys_Channel"/>
</dbReference>
<dbReference type="EMBL" id="CP000270">
    <property type="protein sequence ID" value="ABE29847.1"/>
    <property type="molecule type" value="Genomic_DNA"/>
</dbReference>
<evidence type="ECO:0000256" key="11">
    <source>
        <dbReference type="SAM" id="MobiDB-lite"/>
    </source>
</evidence>
<proteinExistence type="inferred from homology"/>
<feature type="domain" description="NolW-like" evidence="13">
    <location>
        <begin position="206"/>
        <end position="352"/>
    </location>
</feature>
<dbReference type="GO" id="GO:0030257">
    <property type="term" value="C:type III protein secretion system complex"/>
    <property type="evidence" value="ECO:0007669"/>
    <property type="project" value="UniProtKB-UniRule"/>
</dbReference>
<dbReference type="Proteomes" id="UP000001817">
    <property type="component" value="Chromosome 1"/>
</dbReference>
<dbReference type="NCBIfam" id="TIGR02516">
    <property type="entry name" value="type_III_yscC"/>
    <property type="match status" value="1"/>
</dbReference>
<feature type="compositionally biased region" description="Pro residues" evidence="11">
    <location>
        <begin position="706"/>
        <end position="720"/>
    </location>
</feature>
<keyword evidence="3 9" id="KW-0813">Transport</keyword>
<dbReference type="OrthoDB" id="9779724at2"/>
<dbReference type="InterPro" id="IPR003522">
    <property type="entry name" value="T3SS_OM_pore_YscC"/>
</dbReference>
<evidence type="ECO:0000256" key="8">
    <source>
        <dbReference type="ARBA" id="ARBA00023237"/>
    </source>
</evidence>
<evidence type="ECO:0000256" key="6">
    <source>
        <dbReference type="ARBA" id="ARBA00023010"/>
    </source>
</evidence>
<feature type="region of interest" description="Disordered" evidence="11">
    <location>
        <begin position="1"/>
        <end position="25"/>
    </location>
</feature>
<organism evidence="14 15">
    <name type="scientific">Paraburkholderia xenovorans (strain LB400)</name>
    <dbReference type="NCBI Taxonomy" id="266265"/>
    <lineage>
        <taxon>Bacteria</taxon>
        <taxon>Pseudomonadati</taxon>
        <taxon>Pseudomonadota</taxon>
        <taxon>Betaproteobacteria</taxon>
        <taxon>Burkholderiales</taxon>
        <taxon>Burkholderiaceae</taxon>
        <taxon>Paraburkholderia</taxon>
    </lineage>
</organism>
<dbReference type="GO" id="GO:0030254">
    <property type="term" value="P:protein secretion by the type III secretion system"/>
    <property type="evidence" value="ECO:0007669"/>
    <property type="project" value="UniProtKB-UniRule"/>
</dbReference>
<feature type="domain" description="Type II/III secretion system secretin-like" evidence="12">
    <location>
        <begin position="429"/>
        <end position="587"/>
    </location>
</feature>
<dbReference type="InterPro" id="IPR005644">
    <property type="entry name" value="NolW-like"/>
</dbReference>
<accession>Q141Z2</accession>
<keyword evidence="4 9" id="KW-0732">Signal</keyword>
<sequence>MPIRSRNDSPNKKGRGRPQSPPPRVRGTAAFQVAAQLAAAWVALLVPAAQAAMPVWHGAPIHYTANGTPLPDMLRDVLAVEGLTADIGRDVKGAVNGRFDDTPGNVFMQLVEAYGLVWYFDGKSMHVTTAAGVRSQVIPFAPMTREAVASLLRNLDLDDARLPIRYSATTARVAGPAAFVGAVAEAIDKAQRQSTAEPSFDQTEIRIFPLRYAQAQDMHYSVGAQDQVVPGVASLLRRVMADAWQASAPRAARSRAEIRSDARSARGGPPPLPSLRGLGLAGGAPADSDGDTPPPLPDAGTSDTARTDQPGATPARRNIIADPRTNSVVINDLASMMPNYERAIAMLDQPQELVEIDAVVIDVSSSAARSLGVAWGGSNGRISGSSGTINSPLTFGAPALATAAGMASGLNLATLVGNSAQYLFAQIHALEDAGQARVLSSPQVLTLNNMEAVLTSHSSVYVRVAGNQDVDLYNIDTGLTLKVTPSIESAADPRRNIRLNIQIDDGAFNTSMSVDGIPKVDNHSIVTQAIVRDGESLLVGGYQYERSESTTSKVPVLGDVPYLGVLFRDTQTTRERLERLILITPRLKRMVGNGEPAGGAVMAGPVGLAAGAGEGAGAASNAVLANGAGSAPGSSAQAAQMTPPSTLRVATNVPLGINVSPAINVPGSANANASASASASANANANASAAVTAALRTLPASAGPGAPLPSAPASSPPPLPAWQSTSKLPWEDRHDR</sequence>
<keyword evidence="5 9" id="KW-0653">Protein transport</keyword>
<dbReference type="STRING" id="266265.Bxe_A3132"/>
<evidence type="ECO:0000256" key="7">
    <source>
        <dbReference type="ARBA" id="ARBA00023136"/>
    </source>
</evidence>
<evidence type="ECO:0000259" key="13">
    <source>
        <dbReference type="Pfam" id="PF03958"/>
    </source>
</evidence>
<gene>
    <name evidence="9" type="primary">sctC</name>
    <name evidence="14" type="ORF">Bxe_A3132</name>
</gene>